<dbReference type="OrthoDB" id="1658288at2759"/>
<dbReference type="PANTHER" id="PTHR46082">
    <property type="entry name" value="ATP/GTP-BINDING PROTEIN-RELATED"/>
    <property type="match status" value="1"/>
</dbReference>
<dbReference type="Pfam" id="PF13424">
    <property type="entry name" value="TPR_12"/>
    <property type="match status" value="4"/>
</dbReference>
<reference evidence="2 3" key="1">
    <citation type="submission" date="2014-04" db="EMBL/GenBank/DDBJ databases">
        <authorList>
            <consortium name="DOE Joint Genome Institute"/>
            <person name="Kuo A."/>
            <person name="Zuccaro A."/>
            <person name="Kohler A."/>
            <person name="Nagy L.G."/>
            <person name="Floudas D."/>
            <person name="Copeland A."/>
            <person name="Barry K.W."/>
            <person name="Cichocki N."/>
            <person name="Veneault-Fourrey C."/>
            <person name="LaButti K."/>
            <person name="Lindquist E.A."/>
            <person name="Lipzen A."/>
            <person name="Lundell T."/>
            <person name="Morin E."/>
            <person name="Murat C."/>
            <person name="Sun H."/>
            <person name="Tunlid A."/>
            <person name="Henrissat B."/>
            <person name="Grigoriev I.V."/>
            <person name="Hibbett D.S."/>
            <person name="Martin F."/>
            <person name="Nordberg H.P."/>
            <person name="Cantor M.N."/>
            <person name="Hua S.X."/>
        </authorList>
    </citation>
    <scope>NUCLEOTIDE SEQUENCE [LARGE SCALE GENOMIC DNA]</scope>
    <source>
        <strain evidence="2 3">MAFF 305830</strain>
    </source>
</reference>
<dbReference type="HOGENOM" id="CLU_434828_0_0_1"/>
<evidence type="ECO:0000256" key="1">
    <source>
        <dbReference type="SAM" id="MobiDB-lite"/>
    </source>
</evidence>
<keyword evidence="3" id="KW-1185">Reference proteome</keyword>
<dbReference type="EMBL" id="KN824326">
    <property type="protein sequence ID" value="KIM24218.1"/>
    <property type="molecule type" value="Genomic_DNA"/>
</dbReference>
<evidence type="ECO:0008006" key="4">
    <source>
        <dbReference type="Google" id="ProtNLM"/>
    </source>
</evidence>
<reference evidence="3" key="2">
    <citation type="submission" date="2015-01" db="EMBL/GenBank/DDBJ databases">
        <title>Evolutionary Origins and Diversification of the Mycorrhizal Mutualists.</title>
        <authorList>
            <consortium name="DOE Joint Genome Institute"/>
            <consortium name="Mycorrhizal Genomics Consortium"/>
            <person name="Kohler A."/>
            <person name="Kuo A."/>
            <person name="Nagy L.G."/>
            <person name="Floudas D."/>
            <person name="Copeland A."/>
            <person name="Barry K.W."/>
            <person name="Cichocki N."/>
            <person name="Veneault-Fourrey C."/>
            <person name="LaButti K."/>
            <person name="Lindquist E.A."/>
            <person name="Lipzen A."/>
            <person name="Lundell T."/>
            <person name="Morin E."/>
            <person name="Murat C."/>
            <person name="Riley R."/>
            <person name="Ohm R."/>
            <person name="Sun H."/>
            <person name="Tunlid A."/>
            <person name="Henrissat B."/>
            <person name="Grigoriev I.V."/>
            <person name="Hibbett D.S."/>
            <person name="Martin F."/>
        </authorList>
    </citation>
    <scope>NUCLEOTIDE SEQUENCE [LARGE SCALE GENOMIC DNA]</scope>
    <source>
        <strain evidence="3">MAFF 305830</strain>
    </source>
</reference>
<accession>A0A0C2WCN6</accession>
<feature type="region of interest" description="Disordered" evidence="1">
    <location>
        <begin position="23"/>
        <end position="81"/>
    </location>
</feature>
<dbReference type="AlphaFoldDB" id="A0A0C2WCN6"/>
<dbReference type="Gene3D" id="1.25.40.10">
    <property type="entry name" value="Tetratricopeptide repeat domain"/>
    <property type="match status" value="3"/>
</dbReference>
<dbReference type="InterPro" id="IPR053137">
    <property type="entry name" value="NLR-like"/>
</dbReference>
<dbReference type="PANTHER" id="PTHR46082:SF6">
    <property type="entry name" value="AAA+ ATPASE DOMAIN-CONTAINING PROTEIN-RELATED"/>
    <property type="match status" value="1"/>
</dbReference>
<evidence type="ECO:0000313" key="2">
    <source>
        <dbReference type="EMBL" id="KIM24218.1"/>
    </source>
</evidence>
<evidence type="ECO:0000313" key="3">
    <source>
        <dbReference type="Proteomes" id="UP000054097"/>
    </source>
</evidence>
<name>A0A0C2WCN6_SERVB</name>
<protein>
    <recommendedName>
        <fullName evidence="4">MalT-like TPR region domain-containing protein</fullName>
    </recommendedName>
</protein>
<dbReference type="STRING" id="933852.A0A0C2WCN6"/>
<dbReference type="SUPFAM" id="SSF48452">
    <property type="entry name" value="TPR-like"/>
    <property type="match status" value="3"/>
</dbReference>
<dbReference type="Proteomes" id="UP000054097">
    <property type="component" value="Unassembled WGS sequence"/>
</dbReference>
<sequence>MSTSIPASPVDASKKVDFIEEELKTDEPNGSVVQEPLAAPDSLYADPGDEDAEDLSDEIDYPVNEEVDDADAYDGIEKEEEEPVTYPSAMPLSTERRFKIGEWREAGAELQEIFGGAGGASQSRLDKGTVEEQEQELGDTEEEVIQGYLSLAADLRKTKDIKGTVGCYAEVMDLLSVRIGEFDDDENHEDKQTEITKILDEIYQFCDEVSAPAISLVYVPHQLQPQLLEEIRKLTSSVFQACKMLDHSTTTDAEHLLMALLYATGRWSEVVDIGRKLAIAESTGAASARDLRSRYLLAQVLRELDEPEKDEACALFEAILQSQKELLGPTDEKTLRATIDLATVQESLGRSPNALELLETTSKSFTEALGEADPKTLLCLSVHAVILAKAGSMDAAKNIIQKVEDGLDEVTSRKNAIVINTMANLARALVLVEDVEEAEAAYEELMPLQMSALGVRHPSALSTREDHARLLQSLGDFPGALAVVEDVAANRTRDLGRFHPLTLRVLFESASCLGACGKFPEAKTLLEEIAEGYAITLGRTSGKYIETLQGLGVVLVQMGHLVSARKVHEQVLAILTEKYGDKHEKTINALVKLAGVIWSSGMETEGLAMEVKALELQRSVLGPKHPTTLQTMHNHAVTLQSIGRYSKSLTLSKEVYESRKEVLGELNIHTIASLYTVAVSLEGLGEIQEAVKTGEQVVELAERSLAAGEMEEADIEEYRDSLVGMKKEVELFEKKFGALGGT</sequence>
<organism evidence="2 3">
    <name type="scientific">Serendipita vermifera MAFF 305830</name>
    <dbReference type="NCBI Taxonomy" id="933852"/>
    <lineage>
        <taxon>Eukaryota</taxon>
        <taxon>Fungi</taxon>
        <taxon>Dikarya</taxon>
        <taxon>Basidiomycota</taxon>
        <taxon>Agaricomycotina</taxon>
        <taxon>Agaricomycetes</taxon>
        <taxon>Sebacinales</taxon>
        <taxon>Serendipitaceae</taxon>
        <taxon>Serendipita</taxon>
    </lineage>
</organism>
<feature type="compositionally biased region" description="Acidic residues" evidence="1">
    <location>
        <begin position="47"/>
        <end position="81"/>
    </location>
</feature>
<gene>
    <name evidence="2" type="ORF">M408DRAFT_11104</name>
</gene>
<proteinExistence type="predicted"/>
<dbReference type="InterPro" id="IPR011990">
    <property type="entry name" value="TPR-like_helical_dom_sf"/>
</dbReference>